<protein>
    <recommendedName>
        <fullName evidence="3">DUF945 domain-containing protein</fullName>
    </recommendedName>
</protein>
<dbReference type="RefSeq" id="WP_150112645.1">
    <property type="nucleotide sequence ID" value="NZ_ANIE01000007.1"/>
</dbReference>
<name>A0A072N001_9GAMM</name>
<reference evidence="1 2" key="1">
    <citation type="submission" date="2012-12" db="EMBL/GenBank/DDBJ databases">
        <title>Genome assembly of Marinobacter sp. AK21.</title>
        <authorList>
            <person name="Khatri I."/>
            <person name="Kumar R."/>
            <person name="Vaidya B."/>
            <person name="Subramanian S."/>
            <person name="Pinnaka A."/>
        </authorList>
    </citation>
    <scope>NUCLEOTIDE SEQUENCE [LARGE SCALE GENOMIC DNA]</scope>
    <source>
        <strain evidence="1 2">AK21</strain>
    </source>
</reference>
<dbReference type="PATRIC" id="fig|1137280.3.peg.2591"/>
<evidence type="ECO:0000313" key="1">
    <source>
        <dbReference type="EMBL" id="KEF30831.1"/>
    </source>
</evidence>
<dbReference type="AlphaFoldDB" id="A0A072N001"/>
<organism evidence="1 2">
    <name type="scientific">Marinobacter nitratireducens</name>
    <dbReference type="NCBI Taxonomy" id="1137280"/>
    <lineage>
        <taxon>Bacteria</taxon>
        <taxon>Pseudomonadati</taxon>
        <taxon>Pseudomonadota</taxon>
        <taxon>Gammaproteobacteria</taxon>
        <taxon>Pseudomonadales</taxon>
        <taxon>Marinobacteraceae</taxon>
        <taxon>Marinobacter</taxon>
    </lineage>
</organism>
<dbReference type="OrthoDB" id="6346050at2"/>
<comment type="caution">
    <text evidence="1">The sequence shown here is derived from an EMBL/GenBank/DDBJ whole genome shotgun (WGS) entry which is preliminary data.</text>
</comment>
<keyword evidence="2" id="KW-1185">Reference proteome</keyword>
<sequence>MQKKWMIAGAVALVAGGGMPWIVGQVTEKQWQLATQEVNRSQPLFQLNTEDYRRGYLNSQVHGEITLLNPETGESRSFGYRGNITHGVTGSLLDLAPADGWQPEGADWFSGSQPSLTVETRLWGSAVMNLDVPDTRLTDPNTGEVLQSSAGRLELGVTDAGASVDASMDWPSVRLTGPQAEIEVSGVRLEQTMAHLIGDVWTGDADFSVDTVSVTPRDDETVKVQGIAVLASTTATDDGERIDSTLDLSVRKAGTESASYGPHQFVVSLENFETASWNAFSEALSSMQTASLDPATPPQARIEQQMMAMQVLNKALRDLSAAGFSLSVPTLTMATPEGDIRGHLTIRHPELSAQEKAAMLMVMHRLTGELDVSMPLALAEEYPEIRMQVAPMIKQGWLVQDGDRLVVNATMKDLMVNVNGQEIPLPPLL</sequence>
<dbReference type="EMBL" id="ANIE01000007">
    <property type="protein sequence ID" value="KEF30831.1"/>
    <property type="molecule type" value="Genomic_DNA"/>
</dbReference>
<dbReference type="STRING" id="1137280.D777_02773"/>
<gene>
    <name evidence="1" type="ORF">D777_02773</name>
</gene>
<dbReference type="Pfam" id="PF06097">
    <property type="entry name" value="DUF945"/>
    <property type="match status" value="1"/>
</dbReference>
<proteinExistence type="predicted"/>
<dbReference type="InterPro" id="IPR010352">
    <property type="entry name" value="DUF945"/>
</dbReference>
<evidence type="ECO:0008006" key="3">
    <source>
        <dbReference type="Google" id="ProtNLM"/>
    </source>
</evidence>
<evidence type="ECO:0000313" key="2">
    <source>
        <dbReference type="Proteomes" id="UP000035057"/>
    </source>
</evidence>
<dbReference type="Proteomes" id="UP000035057">
    <property type="component" value="Unassembled WGS sequence"/>
</dbReference>
<accession>A0A072N001</accession>